<dbReference type="SUPFAM" id="SSF63829">
    <property type="entry name" value="Calcium-dependent phosphotriesterase"/>
    <property type="match status" value="1"/>
</dbReference>
<proteinExistence type="inferred from homology"/>
<dbReference type="InterPro" id="IPR001867">
    <property type="entry name" value="OmpR/PhoB-type_DNA-bd"/>
</dbReference>
<evidence type="ECO:0000256" key="1">
    <source>
        <dbReference type="ARBA" id="ARBA00009820"/>
    </source>
</evidence>
<dbReference type="AlphaFoldDB" id="A0A0A7EI24"/>
<dbReference type="SMART" id="SM00862">
    <property type="entry name" value="Trans_reg_C"/>
    <property type="match status" value="1"/>
</dbReference>
<dbReference type="InterPro" id="IPR016032">
    <property type="entry name" value="Sig_transdc_resp-reg_C-effctor"/>
</dbReference>
<evidence type="ECO:0000256" key="3">
    <source>
        <dbReference type="PROSITE-ProRule" id="PRU01091"/>
    </source>
</evidence>
<dbReference type="eggNOG" id="COG0823">
    <property type="taxonomic scope" value="Bacteria"/>
</dbReference>
<feature type="transmembrane region" description="Helical" evidence="4">
    <location>
        <begin position="123"/>
        <end position="143"/>
    </location>
</feature>
<gene>
    <name evidence="6" type="ORF">OM33_05570</name>
</gene>
<dbReference type="EMBL" id="CP009888">
    <property type="protein sequence ID" value="AIY66299.1"/>
    <property type="molecule type" value="Genomic_DNA"/>
</dbReference>
<evidence type="ECO:0000313" key="6">
    <source>
        <dbReference type="EMBL" id="AIY66299.1"/>
    </source>
</evidence>
<evidence type="ECO:0000256" key="4">
    <source>
        <dbReference type="SAM" id="Phobius"/>
    </source>
</evidence>
<sequence length="684" mass="78591">MNSAASYYLGRVEVNPLEHTLVCDEVSISLQPKFIELLCYLAEQQPELLTRQQIIDHVWDGNSYVGEKALTNAIWHLRKAFKELDSEQEYIETVRKSGYRLLVEPVYNEPSSQIFLQISSRQLLWFSLIFCALLALTLGWYFWPTPQEKVYQSPELITQYPGRELFPSISNDGRYLVYSWRQMDRQVDLYRKDLFQPDLKHTKLTHTPGSESRSVWAHDDSKLFYYRRIGSRCEVVGVNLNDFHITKVGECASNAPSDVAVSPDGKLLAYIGVDPENPIRGVYLKKLDSEQPAKRIRCNNCEPGESEAVTFGPKGRRLAISRNLNHGNEDIFIYDLQSQTEQRVVTGLPDIRGLAWQPNSEKIVFSTVMHGNRHGYELDLQTNEQVNLNVEGFSYPAFDVNGNLYYHDWKIDTSIMRLELDSDVAASPFPLIQSEFNFRFPDYSEAAEKLAFISNESGFDEIWVAGLDGTERRQLTQLQFHAHNPVWSLDGKKIAFTANNGQESRLYVLDVLTSQLTQVNSELNYYGKARWSQDNKALYSVSSGDVYRIDIASGATRRITNGSHAVEIAHNQLIVYKRGSGFWQVNLNGEVVDEALLIEDLALANSTGWHVTNEGIYYFKVRGYDYRLSFYDFNNKQDKDVLRVPERAFSRSRGMSFVPSKQWLLFTGYESPQVDIKRMRKDFN</sequence>
<evidence type="ECO:0000313" key="7">
    <source>
        <dbReference type="Proteomes" id="UP000030341"/>
    </source>
</evidence>
<dbReference type="Pfam" id="PF00486">
    <property type="entry name" value="Trans_reg_C"/>
    <property type="match status" value="1"/>
</dbReference>
<dbReference type="SUPFAM" id="SSF82171">
    <property type="entry name" value="DPP6 N-terminal domain-like"/>
    <property type="match status" value="1"/>
</dbReference>
<evidence type="ECO:0000256" key="2">
    <source>
        <dbReference type="ARBA" id="ARBA00023125"/>
    </source>
</evidence>
<dbReference type="Pfam" id="PF07676">
    <property type="entry name" value="PD40"/>
    <property type="match status" value="2"/>
</dbReference>
<keyword evidence="7" id="KW-1185">Reference proteome</keyword>
<keyword evidence="2 3" id="KW-0238">DNA-binding</keyword>
<dbReference type="Gene3D" id="1.10.10.10">
    <property type="entry name" value="Winged helix-like DNA-binding domain superfamily/Winged helix DNA-binding domain"/>
    <property type="match status" value="1"/>
</dbReference>
<keyword evidence="4" id="KW-1133">Transmembrane helix</keyword>
<dbReference type="GO" id="GO:0000160">
    <property type="term" value="P:phosphorelay signal transduction system"/>
    <property type="evidence" value="ECO:0007669"/>
    <property type="project" value="InterPro"/>
</dbReference>
<evidence type="ECO:0000259" key="5">
    <source>
        <dbReference type="PROSITE" id="PS51755"/>
    </source>
</evidence>
<dbReference type="SUPFAM" id="SSF46894">
    <property type="entry name" value="C-terminal effector domain of the bipartite response regulators"/>
    <property type="match status" value="1"/>
</dbReference>
<dbReference type="Proteomes" id="UP000030341">
    <property type="component" value="Chromosome 1"/>
</dbReference>
<dbReference type="PANTHER" id="PTHR36842">
    <property type="entry name" value="PROTEIN TOLB HOMOLOG"/>
    <property type="match status" value="1"/>
</dbReference>
<dbReference type="Gene3D" id="2.120.10.30">
    <property type="entry name" value="TolB, C-terminal domain"/>
    <property type="match status" value="3"/>
</dbReference>
<dbReference type="PANTHER" id="PTHR36842:SF1">
    <property type="entry name" value="PROTEIN TOLB"/>
    <property type="match status" value="1"/>
</dbReference>
<organism evidence="6 7">
    <name type="scientific">Pseudoalteromonas piratica</name>
    <dbReference type="NCBI Taxonomy" id="1348114"/>
    <lineage>
        <taxon>Bacteria</taxon>
        <taxon>Pseudomonadati</taxon>
        <taxon>Pseudomonadota</taxon>
        <taxon>Gammaproteobacteria</taxon>
        <taxon>Alteromonadales</taxon>
        <taxon>Pseudoalteromonadaceae</taxon>
        <taxon>Pseudoalteromonas</taxon>
    </lineage>
</organism>
<keyword evidence="4" id="KW-0812">Transmembrane</keyword>
<dbReference type="CDD" id="cd00383">
    <property type="entry name" value="trans_reg_C"/>
    <property type="match status" value="1"/>
</dbReference>
<dbReference type="GO" id="GO:0003677">
    <property type="term" value="F:DNA binding"/>
    <property type="evidence" value="ECO:0007669"/>
    <property type="project" value="UniProtKB-UniRule"/>
</dbReference>
<reference evidence="6 7" key="1">
    <citation type="submission" date="2014-11" db="EMBL/GenBank/DDBJ databases">
        <title>Complete Genome Sequence of Pseudoalteromonas sp. Strain OCN003 Isolated from Kaneohe Bay, Oahu, Hawaii.</title>
        <authorList>
            <person name="Beurmann S."/>
            <person name="Videau P."/>
            <person name="Ushijima B."/>
            <person name="Smith A.M."/>
            <person name="Aeby G.S."/>
            <person name="Callahan S.M."/>
            <person name="Belcaid M."/>
        </authorList>
    </citation>
    <scope>NUCLEOTIDE SEQUENCE [LARGE SCALE GENOMIC DNA]</scope>
    <source>
        <strain evidence="6 7">OCN003</strain>
    </source>
</reference>
<feature type="domain" description="OmpR/PhoB-type" evidence="5">
    <location>
        <begin position="4"/>
        <end position="103"/>
    </location>
</feature>
<dbReference type="GO" id="GO:0006355">
    <property type="term" value="P:regulation of DNA-templated transcription"/>
    <property type="evidence" value="ECO:0007669"/>
    <property type="project" value="InterPro"/>
</dbReference>
<dbReference type="PROSITE" id="PS51755">
    <property type="entry name" value="OMPR_PHOB"/>
    <property type="match status" value="1"/>
</dbReference>
<accession>A0A0A7EI24</accession>
<name>A0A0A7EI24_9GAMM</name>
<keyword evidence="4" id="KW-0472">Membrane</keyword>
<dbReference type="eggNOG" id="COG3710">
    <property type="taxonomic scope" value="Bacteria"/>
</dbReference>
<protein>
    <recommendedName>
        <fullName evidence="5">OmpR/PhoB-type domain-containing protein</fullName>
    </recommendedName>
</protein>
<comment type="similarity">
    <text evidence="1">Belongs to the TolB family.</text>
</comment>
<dbReference type="InterPro" id="IPR011042">
    <property type="entry name" value="6-blade_b-propeller_TolB-like"/>
</dbReference>
<feature type="DNA-binding region" description="OmpR/PhoB-type" evidence="3">
    <location>
        <begin position="4"/>
        <end position="103"/>
    </location>
</feature>
<dbReference type="InterPro" id="IPR011659">
    <property type="entry name" value="WD40"/>
</dbReference>
<dbReference type="STRING" id="1348114.OM33_05570"/>
<dbReference type="KEGG" id="pseo:OM33_05570"/>
<dbReference type="HOGENOM" id="CLU_020533_0_0_6"/>
<dbReference type="InterPro" id="IPR036388">
    <property type="entry name" value="WH-like_DNA-bd_sf"/>
</dbReference>